<dbReference type="SUPFAM" id="SSF144091">
    <property type="entry name" value="Rhomboid-like"/>
    <property type="match status" value="1"/>
</dbReference>
<evidence type="ECO:0000256" key="3">
    <source>
        <dbReference type="ARBA" id="ARBA00022692"/>
    </source>
</evidence>
<reference evidence="9" key="1">
    <citation type="submission" date="2021-08" db="EMBL/GenBank/DDBJ databases">
        <title>WGS assembly of Ceratopteris richardii.</title>
        <authorList>
            <person name="Marchant D.B."/>
            <person name="Chen G."/>
            <person name="Jenkins J."/>
            <person name="Shu S."/>
            <person name="Leebens-Mack J."/>
            <person name="Grimwood J."/>
            <person name="Schmutz J."/>
            <person name="Soltis P."/>
            <person name="Soltis D."/>
            <person name="Chen Z.-H."/>
        </authorList>
    </citation>
    <scope>NUCLEOTIDE SEQUENCE</scope>
    <source>
        <strain evidence="9">Whitten #5841</strain>
        <tissue evidence="9">Leaf</tissue>
    </source>
</reference>
<feature type="transmembrane region" description="Helical" evidence="7">
    <location>
        <begin position="125"/>
        <end position="143"/>
    </location>
</feature>
<dbReference type="Gene3D" id="1.20.1540.10">
    <property type="entry name" value="Rhomboid-like"/>
    <property type="match status" value="1"/>
</dbReference>
<dbReference type="Proteomes" id="UP000825935">
    <property type="component" value="Chromosome 32"/>
</dbReference>
<proteinExistence type="inferred from homology"/>
<evidence type="ECO:0000256" key="4">
    <source>
        <dbReference type="ARBA" id="ARBA00022801"/>
    </source>
</evidence>
<dbReference type="PANTHER" id="PTHR43731:SF14">
    <property type="entry name" value="PRESENILIN-ASSOCIATED RHOMBOID-LIKE PROTEIN, MITOCHONDRIAL"/>
    <property type="match status" value="1"/>
</dbReference>
<dbReference type="Pfam" id="PF01694">
    <property type="entry name" value="Rhomboid"/>
    <property type="match status" value="1"/>
</dbReference>
<evidence type="ECO:0000313" key="10">
    <source>
        <dbReference type="Proteomes" id="UP000825935"/>
    </source>
</evidence>
<keyword evidence="6 7" id="KW-0472">Membrane</keyword>
<sequence>MSLVSRICRTLRRINVRSSHSEGPLRPTDTLGAGRRNYKSSCVPFYFPYDSSSPLQDGLPCYRRRLHLFETRQNSCVSGLRAVHLVASSDYLQLGYHRNNAIGINGYKFNAVSTSNYRSISSDTALWFLVGSNISVFLMWYKLDSMWMSRHFVLSSRNLFIHHNWHTIFTSAFSHMDWMHLASNLIGLFCFGRNIAMEFGGSNLILLYLMGAMCGSAGHLFYHMIIVPYLRGYRIDPARWIDMPGAFGASGAVTTLVILHILMHPNNIVFLWFVPMPAAVAGCALVGMDLYRAYNTSSGTAVGAHLGGALQGLLVYLLLKKFS</sequence>
<feature type="transmembrane region" description="Helical" evidence="7">
    <location>
        <begin position="300"/>
        <end position="319"/>
    </location>
</feature>
<comment type="subcellular location">
    <subcellularLocation>
        <location evidence="1">Membrane</location>
        <topology evidence="1">Multi-pass membrane protein</topology>
    </subcellularLocation>
</comment>
<protein>
    <recommendedName>
        <fullName evidence="8">Peptidase S54 rhomboid domain-containing protein</fullName>
    </recommendedName>
</protein>
<keyword evidence="5 7" id="KW-1133">Transmembrane helix</keyword>
<evidence type="ECO:0000256" key="6">
    <source>
        <dbReference type="ARBA" id="ARBA00023136"/>
    </source>
</evidence>
<keyword evidence="10" id="KW-1185">Reference proteome</keyword>
<dbReference type="AlphaFoldDB" id="A0A8T2QS75"/>
<dbReference type="GO" id="GO:0016020">
    <property type="term" value="C:membrane"/>
    <property type="evidence" value="ECO:0007669"/>
    <property type="project" value="UniProtKB-SubCell"/>
</dbReference>
<dbReference type="EMBL" id="CM035437">
    <property type="protein sequence ID" value="KAH7286450.1"/>
    <property type="molecule type" value="Genomic_DNA"/>
</dbReference>
<name>A0A8T2QS75_CERRI</name>
<evidence type="ECO:0000256" key="7">
    <source>
        <dbReference type="SAM" id="Phobius"/>
    </source>
</evidence>
<dbReference type="OrthoDB" id="418595at2759"/>
<comment type="caution">
    <text evidence="9">The sequence shown here is derived from an EMBL/GenBank/DDBJ whole genome shotgun (WGS) entry which is preliminary data.</text>
</comment>
<organism evidence="9 10">
    <name type="scientific">Ceratopteris richardii</name>
    <name type="common">Triangle waterfern</name>
    <dbReference type="NCBI Taxonomy" id="49495"/>
    <lineage>
        <taxon>Eukaryota</taxon>
        <taxon>Viridiplantae</taxon>
        <taxon>Streptophyta</taxon>
        <taxon>Embryophyta</taxon>
        <taxon>Tracheophyta</taxon>
        <taxon>Polypodiopsida</taxon>
        <taxon>Polypodiidae</taxon>
        <taxon>Polypodiales</taxon>
        <taxon>Pteridineae</taxon>
        <taxon>Pteridaceae</taxon>
        <taxon>Parkerioideae</taxon>
        <taxon>Ceratopteris</taxon>
    </lineage>
</organism>
<evidence type="ECO:0000256" key="1">
    <source>
        <dbReference type="ARBA" id="ARBA00004141"/>
    </source>
</evidence>
<accession>A0A8T2QS75</accession>
<dbReference type="PANTHER" id="PTHR43731">
    <property type="entry name" value="RHOMBOID PROTEASE"/>
    <property type="match status" value="1"/>
</dbReference>
<keyword evidence="4" id="KW-0378">Hydrolase</keyword>
<dbReference type="InterPro" id="IPR035952">
    <property type="entry name" value="Rhomboid-like_sf"/>
</dbReference>
<gene>
    <name evidence="9" type="ORF">KP509_32G007700</name>
</gene>
<feature type="domain" description="Peptidase S54 rhomboid" evidence="8">
    <location>
        <begin position="163"/>
        <end position="319"/>
    </location>
</feature>
<evidence type="ECO:0000256" key="2">
    <source>
        <dbReference type="ARBA" id="ARBA00009045"/>
    </source>
</evidence>
<dbReference type="InterPro" id="IPR022764">
    <property type="entry name" value="Peptidase_S54_rhomboid_dom"/>
</dbReference>
<evidence type="ECO:0000256" key="5">
    <source>
        <dbReference type="ARBA" id="ARBA00022989"/>
    </source>
</evidence>
<evidence type="ECO:0000313" key="9">
    <source>
        <dbReference type="EMBL" id="KAH7286450.1"/>
    </source>
</evidence>
<feature type="transmembrane region" description="Helical" evidence="7">
    <location>
        <begin position="269"/>
        <end position="288"/>
    </location>
</feature>
<evidence type="ECO:0000259" key="8">
    <source>
        <dbReference type="Pfam" id="PF01694"/>
    </source>
</evidence>
<dbReference type="GO" id="GO:0004252">
    <property type="term" value="F:serine-type endopeptidase activity"/>
    <property type="evidence" value="ECO:0007669"/>
    <property type="project" value="InterPro"/>
</dbReference>
<dbReference type="OMA" id="HINMEHI"/>
<feature type="transmembrane region" description="Helical" evidence="7">
    <location>
        <begin position="178"/>
        <end position="196"/>
    </location>
</feature>
<feature type="transmembrane region" description="Helical" evidence="7">
    <location>
        <begin position="205"/>
        <end position="225"/>
    </location>
</feature>
<feature type="transmembrane region" description="Helical" evidence="7">
    <location>
        <begin position="245"/>
        <end position="262"/>
    </location>
</feature>
<keyword evidence="3 7" id="KW-0812">Transmembrane</keyword>
<dbReference type="InterPro" id="IPR050925">
    <property type="entry name" value="Rhomboid_protease_S54"/>
</dbReference>
<comment type="similarity">
    <text evidence="2">Belongs to the peptidase S54 family.</text>
</comment>